<name>A0ACB7X916_9ERIC</name>
<comment type="caution">
    <text evidence="1">The sequence shown here is derived from an EMBL/GenBank/DDBJ whole genome shotgun (WGS) entry which is preliminary data.</text>
</comment>
<dbReference type="EMBL" id="CM037156">
    <property type="protein sequence ID" value="KAH7837038.1"/>
    <property type="molecule type" value="Genomic_DNA"/>
</dbReference>
<evidence type="ECO:0000313" key="1">
    <source>
        <dbReference type="EMBL" id="KAH7837038.1"/>
    </source>
</evidence>
<keyword evidence="2" id="KW-1185">Reference proteome</keyword>
<reference evidence="1 2" key="1">
    <citation type="journal article" date="2021" name="Hortic Res">
        <title>High-quality reference genome and annotation aids understanding of berry development for evergreen blueberry (Vaccinium darrowii).</title>
        <authorList>
            <person name="Yu J."/>
            <person name="Hulse-Kemp A.M."/>
            <person name="Babiker E."/>
            <person name="Staton M."/>
        </authorList>
    </citation>
    <scope>NUCLEOTIDE SEQUENCE [LARGE SCALE GENOMIC DNA]</scope>
    <source>
        <strain evidence="2">cv. NJ 8807/NJ 8810</strain>
        <tissue evidence="1">Young leaf</tissue>
    </source>
</reference>
<evidence type="ECO:0000313" key="2">
    <source>
        <dbReference type="Proteomes" id="UP000828048"/>
    </source>
</evidence>
<protein>
    <submittedName>
        <fullName evidence="1">Uncharacterized protein</fullName>
    </submittedName>
</protein>
<accession>A0ACB7X916</accession>
<sequence length="1056" mass="116252">METFEKRKAETLASMSSSSPDKSPKGSIDTPIIPLLNTINSHPSFFTTSSCSGRISILSQPTTTTTTTKKKAKGGTWVFITHEKADPDPLLNLLFPPNSEENPTLTDPSSSSLVFRFEPLIIAIECKDVESGLNLVSLAISCGFRESGITSVSNKRVIIAVRCSIRLEVPLGGGGEGVLVSPEYVRFLVGIANEKMEANWRRTDGFMNVLLSNGFGGGELLESGGGEFVNGEAGVKDSWIKSEAMDSEGQLNWSSNGQVADENHVGSSGVVDIRLPMVQMSIIGEPVEKLFLWGHSACTLDNINHEKILIFGGFGGIGRHARRNDSSLLDPLCGKLETISVQGAPSQRMGHTSSMVGDLMILIGGRADPVNILDDVWVLNPTTSEWKLFKCTGSVFPPRHRHAAAAVDSKIYVFGGLAGHLISSALHVLDTSSFDWNEICVQGEWPSPRHSHTLVACGYKLYMFGGYDGDKALGDLYSFDTKKCLWKKENIAGRTPHARFSHSMFVYNNYLGIIGGCPVRQHCQELVILDLRLRLWKYVMLNSIGKDLFVRCTASVVGDDLVVIGGGASCYAFGTKFSEPMKINLLPLMSLSSTEIGAEHSLSKDEGVVEQGNGKVKVQQRRTTQISNGGPILNFETEAQGTDVNHHRVASHCVLKLERKHAKLAKDVLKKFGWLDLGRKVYSVENGVHICFPITQKFCTIYLDKENRPGLALEVSDDLHSLKAFTGDDIILKDCTCLIALDLLMALRATILADEAVEVRKVSSSLKVMNEAVASLIMHRGLPTKLLDQLPKGWDRLGDIVVLPVPSFKDPVWDSFGDELWPIVTKSLGAQRLARQGRVAQTGTRDSRLEILVGDNGWVDHRENGILYSFDSTKCMFSWGNLSEKLRMACLDCSDEVIVDLFAGIGYFVLPFLVRANAKLVYACEWNPHAVEALRRNLHANSVAERCIMLEGDNRVMAPKGVADRVCLGLLPTSEGSWVTAVRALRSEGGMLHVHGNVKDSDEGFWTEHVLNSMHEISRSEGYSWEISIEHVERVKWYAPHIRHLVADVRCKHIQR</sequence>
<organism evidence="1 2">
    <name type="scientific">Vaccinium darrowii</name>
    <dbReference type="NCBI Taxonomy" id="229202"/>
    <lineage>
        <taxon>Eukaryota</taxon>
        <taxon>Viridiplantae</taxon>
        <taxon>Streptophyta</taxon>
        <taxon>Embryophyta</taxon>
        <taxon>Tracheophyta</taxon>
        <taxon>Spermatophyta</taxon>
        <taxon>Magnoliopsida</taxon>
        <taxon>eudicotyledons</taxon>
        <taxon>Gunneridae</taxon>
        <taxon>Pentapetalae</taxon>
        <taxon>asterids</taxon>
        <taxon>Ericales</taxon>
        <taxon>Ericaceae</taxon>
        <taxon>Vaccinioideae</taxon>
        <taxon>Vaccinieae</taxon>
        <taxon>Vaccinium</taxon>
    </lineage>
</organism>
<dbReference type="Proteomes" id="UP000828048">
    <property type="component" value="Chromosome 6"/>
</dbReference>
<proteinExistence type="predicted"/>
<gene>
    <name evidence="1" type="ORF">Vadar_008771</name>
</gene>